<organism evidence="2 3">
    <name type="scientific">Streptomyces liangshanensis</name>
    <dbReference type="NCBI Taxonomy" id="2717324"/>
    <lineage>
        <taxon>Bacteria</taxon>
        <taxon>Bacillati</taxon>
        <taxon>Actinomycetota</taxon>
        <taxon>Actinomycetes</taxon>
        <taxon>Kitasatosporales</taxon>
        <taxon>Streptomycetaceae</taxon>
        <taxon>Streptomyces</taxon>
    </lineage>
</organism>
<name>A0A6G9HB45_9ACTN</name>
<accession>A0A6G9HB45</accession>
<reference evidence="2 3" key="1">
    <citation type="submission" date="2020-03" db="EMBL/GenBank/DDBJ databases">
        <title>A novel species.</title>
        <authorList>
            <person name="Gao J."/>
        </authorList>
    </citation>
    <scope>NUCLEOTIDE SEQUENCE [LARGE SCALE GENOMIC DNA]</scope>
    <source>
        <strain evidence="2 3">QMT-12</strain>
    </source>
</reference>
<feature type="region of interest" description="Disordered" evidence="1">
    <location>
        <begin position="1"/>
        <end position="23"/>
    </location>
</feature>
<proteinExistence type="predicted"/>
<evidence type="ECO:0000313" key="2">
    <source>
        <dbReference type="EMBL" id="QIQ07267.1"/>
    </source>
</evidence>
<feature type="region of interest" description="Disordered" evidence="1">
    <location>
        <begin position="111"/>
        <end position="132"/>
    </location>
</feature>
<feature type="region of interest" description="Disordered" evidence="1">
    <location>
        <begin position="145"/>
        <end position="185"/>
    </location>
</feature>
<dbReference type="AlphaFoldDB" id="A0A6G9HB45"/>
<evidence type="ECO:0000313" key="3">
    <source>
        <dbReference type="Proteomes" id="UP000501179"/>
    </source>
</evidence>
<feature type="region of interest" description="Disordered" evidence="1">
    <location>
        <begin position="212"/>
        <end position="235"/>
    </location>
</feature>
<dbReference type="Pfam" id="PF19720">
    <property type="entry name" value="DUF6214"/>
    <property type="match status" value="1"/>
</dbReference>
<dbReference type="EMBL" id="CP050177">
    <property type="protein sequence ID" value="QIQ07267.1"/>
    <property type="molecule type" value="Genomic_DNA"/>
</dbReference>
<dbReference type="InterPro" id="IPR046186">
    <property type="entry name" value="DUF6214"/>
</dbReference>
<gene>
    <name evidence="2" type="ORF">HA039_31255</name>
</gene>
<dbReference type="KEGG" id="slia:HA039_31255"/>
<evidence type="ECO:0000256" key="1">
    <source>
        <dbReference type="SAM" id="MobiDB-lite"/>
    </source>
</evidence>
<sequence length="235" mass="24728">MSAQEPEGSEPSKPDPATPTWPVWEVQGYGTVTAPGDPLVGPARREVRPPWVDVRLTFADGARIDVLAVVHEGRIAIEDAQADPPLALDGFAALASVIEAPLQDACKVVADQDGGRGGRQDIPPAPDPAAAAEAPVPDLVTAPVAEAEPEPEPQPAPDATQETPPEPTGRHRADPAARGAAGRRTVADIYRAAQRDGLDPVLAVMSATGFSRRKSLRLIAGARDEGHLSPRHHRR</sequence>
<keyword evidence="3" id="KW-1185">Reference proteome</keyword>
<protein>
    <submittedName>
        <fullName evidence="2">Uncharacterized protein</fullName>
    </submittedName>
</protein>
<dbReference type="Proteomes" id="UP000501179">
    <property type="component" value="Chromosome"/>
</dbReference>